<dbReference type="Pfam" id="PF22675">
    <property type="entry name" value="KH-I_KHDC4-BBP"/>
    <property type="match status" value="1"/>
</dbReference>
<feature type="compositionally biased region" description="Polar residues" evidence="3">
    <location>
        <begin position="457"/>
        <end position="467"/>
    </location>
</feature>
<protein>
    <recommendedName>
        <fullName evidence="1">Protein RIK</fullName>
    </recommendedName>
    <alternativeName>
        <fullName evidence="2">Rough sheath 2-interacting KH domain protein</fullName>
    </alternativeName>
</protein>
<proteinExistence type="predicted"/>
<organism evidence="6 7">
    <name type="scientific">Tagetes erecta</name>
    <name type="common">African marigold</name>
    <dbReference type="NCBI Taxonomy" id="13708"/>
    <lineage>
        <taxon>Eukaryota</taxon>
        <taxon>Viridiplantae</taxon>
        <taxon>Streptophyta</taxon>
        <taxon>Embryophyta</taxon>
        <taxon>Tracheophyta</taxon>
        <taxon>Spermatophyta</taxon>
        <taxon>Magnoliopsida</taxon>
        <taxon>eudicotyledons</taxon>
        <taxon>Gunneridae</taxon>
        <taxon>Pentapetalae</taxon>
        <taxon>asterids</taxon>
        <taxon>campanulids</taxon>
        <taxon>Asterales</taxon>
        <taxon>Asteraceae</taxon>
        <taxon>Asteroideae</taxon>
        <taxon>Heliantheae alliance</taxon>
        <taxon>Tageteae</taxon>
        <taxon>Tagetes</taxon>
    </lineage>
</organism>
<comment type="caution">
    <text evidence="6">The sequence shown here is derived from an EMBL/GenBank/DDBJ whole genome shotgun (WGS) entry which is preliminary data.</text>
</comment>
<dbReference type="InterPro" id="IPR031121">
    <property type="entry name" value="RIK/BLOM7"/>
</dbReference>
<feature type="domain" description="KHDC4/BBP-like KH-domain type I" evidence="4">
    <location>
        <begin position="272"/>
        <end position="344"/>
    </location>
</feature>
<evidence type="ECO:0000313" key="7">
    <source>
        <dbReference type="Proteomes" id="UP001229421"/>
    </source>
</evidence>
<evidence type="ECO:0000256" key="1">
    <source>
        <dbReference type="ARBA" id="ARBA00070402"/>
    </source>
</evidence>
<dbReference type="Proteomes" id="UP001229421">
    <property type="component" value="Unassembled WGS sequence"/>
</dbReference>
<dbReference type="GO" id="GO:0003723">
    <property type="term" value="F:RNA binding"/>
    <property type="evidence" value="ECO:0007669"/>
    <property type="project" value="InterPro"/>
</dbReference>
<dbReference type="FunFam" id="3.30.1370.10:FF:000037">
    <property type="entry name" value="KH domain protein"/>
    <property type="match status" value="1"/>
</dbReference>
<gene>
    <name evidence="6" type="ORF">QVD17_04735</name>
</gene>
<name>A0AAD8LCG8_TARER</name>
<dbReference type="Pfam" id="PF23469">
    <property type="entry name" value="KH_12"/>
    <property type="match status" value="1"/>
</dbReference>
<dbReference type="AlphaFoldDB" id="A0AAD8LCG8"/>
<feature type="compositionally biased region" description="Acidic residues" evidence="3">
    <location>
        <begin position="601"/>
        <end position="610"/>
    </location>
</feature>
<evidence type="ECO:0000313" key="6">
    <source>
        <dbReference type="EMBL" id="KAK1438922.1"/>
    </source>
</evidence>
<dbReference type="InterPro" id="IPR055256">
    <property type="entry name" value="KH_1_KHDC4/BBP-like"/>
</dbReference>
<dbReference type="PANTHER" id="PTHR15744">
    <property type="entry name" value="BLOM7"/>
    <property type="match status" value="1"/>
</dbReference>
<feature type="compositionally biased region" description="Polar residues" evidence="3">
    <location>
        <begin position="61"/>
        <end position="72"/>
    </location>
</feature>
<reference evidence="6" key="1">
    <citation type="journal article" date="2023" name="bioRxiv">
        <title>Improved chromosome-level genome assembly for marigold (Tagetes erecta).</title>
        <authorList>
            <person name="Jiang F."/>
            <person name="Yuan L."/>
            <person name="Wang S."/>
            <person name="Wang H."/>
            <person name="Xu D."/>
            <person name="Wang A."/>
            <person name="Fan W."/>
        </authorList>
    </citation>
    <scope>NUCLEOTIDE SEQUENCE</scope>
    <source>
        <strain evidence="6">WSJ</strain>
        <tissue evidence="6">Leaf</tissue>
    </source>
</reference>
<dbReference type="PANTHER" id="PTHR15744:SF0">
    <property type="entry name" value="KH HOMOLOGY DOMAIN-CONTAINING PROTEIN 4"/>
    <property type="match status" value="1"/>
</dbReference>
<accession>A0AAD8LCG8</accession>
<dbReference type="GO" id="GO:0005634">
    <property type="term" value="C:nucleus"/>
    <property type="evidence" value="ECO:0007669"/>
    <property type="project" value="InterPro"/>
</dbReference>
<feature type="domain" description="ATP-dependent RNA helicase PRP5/DDX46/KHDC4 KH" evidence="5">
    <location>
        <begin position="162"/>
        <end position="250"/>
    </location>
</feature>
<evidence type="ECO:0000259" key="4">
    <source>
        <dbReference type="Pfam" id="PF22675"/>
    </source>
</evidence>
<evidence type="ECO:0000259" key="5">
    <source>
        <dbReference type="Pfam" id="PF23469"/>
    </source>
</evidence>
<evidence type="ECO:0000256" key="3">
    <source>
        <dbReference type="SAM" id="MobiDB-lite"/>
    </source>
</evidence>
<dbReference type="InterPro" id="IPR036612">
    <property type="entry name" value="KH_dom_type_1_sf"/>
</dbReference>
<evidence type="ECO:0000256" key="2">
    <source>
        <dbReference type="ARBA" id="ARBA00081001"/>
    </source>
</evidence>
<feature type="compositionally biased region" description="Polar residues" evidence="3">
    <location>
        <begin position="569"/>
        <end position="584"/>
    </location>
</feature>
<feature type="region of interest" description="Disordered" evidence="3">
    <location>
        <begin position="48"/>
        <end position="82"/>
    </location>
</feature>
<sequence>MTRIPLKLLPVMGNFSKQLFGNEVHILKRKIDKSCLLIDKLSNNIPSIGMTEDDRSRVSMPESTDATDSSNTKQRKKRKWDQPAESLVSAGIAVPGILPMGNVGAFIGTVHPGVVPVSTASLMNPLTACYGNLQQVVITPSMQQHASLLAQKVQPKIQEELIAREIVINDAESSVRYRLTKRQTQEEIQICTGAIVITRGKYRPPNAPSDGEKPLYLHISAGTHLETTVDRIKAVDQAAAMVEEILKQGPLTNGLKVAQPFSTCVFLGFEPDPSLNITARIRGPNDQYVNHIMNETGSKVLLRGRGSGNLKANAEEQQPLHLFLSSSNPKSLEHAKLLAENLLDTICAECGASRVSSVKVYGAVPPPQKLLAGPPNPVVELETTAKLTSSSVSLTSEVIGTPATSMVTYPGTTTVVSHGTSYNGYGGIYPQATPLQQVALVLKQVTSPITSTVSVSQKDGNTTASTISEKEKQPPHKRKFQEGPVKTHQESGILKPSEVKSSIPAPKKLVHRTSDGMPPPPSPRTMPPPPSSRIMPPPPSSRTMPPTPSSMTMPPPPSRIPAPKPSRSESSISVTKVEVNSTSKPETKSVPDTLISLMEYGNDDDDDDEETKSLPASKPFWAV</sequence>
<keyword evidence="7" id="KW-1185">Reference proteome</keyword>
<dbReference type="InterPro" id="IPR056149">
    <property type="entry name" value="PRP5/DDX46/KHDC4_KH"/>
</dbReference>
<dbReference type="EMBL" id="JAUHHV010000001">
    <property type="protein sequence ID" value="KAK1438922.1"/>
    <property type="molecule type" value="Genomic_DNA"/>
</dbReference>
<feature type="compositionally biased region" description="Pro residues" evidence="3">
    <location>
        <begin position="517"/>
        <end position="564"/>
    </location>
</feature>
<dbReference type="SUPFAM" id="SSF54791">
    <property type="entry name" value="Eukaryotic type KH-domain (KH-domain type I)"/>
    <property type="match status" value="1"/>
</dbReference>
<dbReference type="Gene3D" id="3.30.1370.10">
    <property type="entry name" value="K Homology domain, type 1"/>
    <property type="match status" value="1"/>
</dbReference>
<feature type="region of interest" description="Disordered" evidence="3">
    <location>
        <begin position="450"/>
        <end position="623"/>
    </location>
</feature>